<name>A0A0B0NZP6_GOSAR</name>
<dbReference type="AlphaFoldDB" id="A0A0B0NZP6"/>
<organism evidence="1 2">
    <name type="scientific">Gossypium arboreum</name>
    <name type="common">Tree cotton</name>
    <name type="synonym">Gossypium nanking</name>
    <dbReference type="NCBI Taxonomy" id="29729"/>
    <lineage>
        <taxon>Eukaryota</taxon>
        <taxon>Viridiplantae</taxon>
        <taxon>Streptophyta</taxon>
        <taxon>Embryophyta</taxon>
        <taxon>Tracheophyta</taxon>
        <taxon>Spermatophyta</taxon>
        <taxon>Magnoliopsida</taxon>
        <taxon>eudicotyledons</taxon>
        <taxon>Gunneridae</taxon>
        <taxon>Pentapetalae</taxon>
        <taxon>rosids</taxon>
        <taxon>malvids</taxon>
        <taxon>Malvales</taxon>
        <taxon>Malvaceae</taxon>
        <taxon>Malvoideae</taxon>
        <taxon>Gossypium</taxon>
    </lineage>
</organism>
<evidence type="ECO:0000313" key="1">
    <source>
        <dbReference type="EMBL" id="KHG16581.1"/>
    </source>
</evidence>
<sequence>MRKSSRTKTGELRLVEVKCPGLASRTFPTPTQIW</sequence>
<proteinExistence type="predicted"/>
<keyword evidence="2" id="KW-1185">Reference proteome</keyword>
<protein>
    <submittedName>
        <fullName evidence="1">Uncharacterized protein</fullName>
    </submittedName>
</protein>
<evidence type="ECO:0000313" key="2">
    <source>
        <dbReference type="Proteomes" id="UP000032142"/>
    </source>
</evidence>
<dbReference type="EMBL" id="KN406471">
    <property type="protein sequence ID" value="KHG16581.1"/>
    <property type="molecule type" value="Genomic_DNA"/>
</dbReference>
<gene>
    <name evidence="1" type="ORF">F383_00513</name>
</gene>
<reference evidence="2" key="1">
    <citation type="submission" date="2014-09" db="EMBL/GenBank/DDBJ databases">
        <authorList>
            <person name="Mudge J."/>
            <person name="Ramaraj T."/>
            <person name="Lindquist I.E."/>
            <person name="Bharti A.K."/>
            <person name="Sundararajan A."/>
            <person name="Cameron C.T."/>
            <person name="Woodward J.E."/>
            <person name="May G.D."/>
            <person name="Brubaker C."/>
            <person name="Broadhvest J."/>
            <person name="Wilkins T.A."/>
        </authorList>
    </citation>
    <scope>NUCLEOTIDE SEQUENCE</scope>
    <source>
        <strain evidence="2">cv. AKA8401</strain>
    </source>
</reference>
<accession>A0A0B0NZP6</accession>
<dbReference type="Proteomes" id="UP000032142">
    <property type="component" value="Unassembled WGS sequence"/>
</dbReference>